<dbReference type="InterPro" id="IPR000923">
    <property type="entry name" value="BlueCu_1"/>
</dbReference>
<dbReference type="EMBL" id="BMXS01000015">
    <property type="protein sequence ID" value="GGX99686.1"/>
    <property type="molecule type" value="Genomic_DNA"/>
</dbReference>
<sequence length="144" mass="15808">MAVVRSFSLWAVAVILVALGGCSEPDSPQVSPDTEALTKEPATIVITMQDDMTFDPRRVQVPKGAVVEWVNRSDVPHTTTARVGNEPLERLPEGIAGWDSGLLQNGERFRMKFDTPGEYQYVCTLHLANNMVGRIEVLPAGEQD</sequence>
<keyword evidence="1" id="KW-0479">Metal-binding</keyword>
<dbReference type="SUPFAM" id="SSF49503">
    <property type="entry name" value="Cupredoxins"/>
    <property type="match status" value="1"/>
</dbReference>
<evidence type="ECO:0000259" key="4">
    <source>
        <dbReference type="Pfam" id="PF00127"/>
    </source>
</evidence>
<dbReference type="Gene3D" id="2.60.40.420">
    <property type="entry name" value="Cupredoxins - blue copper proteins"/>
    <property type="match status" value="1"/>
</dbReference>
<dbReference type="InterPro" id="IPR052721">
    <property type="entry name" value="ET_Amicyanin"/>
</dbReference>
<dbReference type="PROSITE" id="PS51257">
    <property type="entry name" value="PROKAR_LIPOPROTEIN"/>
    <property type="match status" value="1"/>
</dbReference>
<gene>
    <name evidence="5" type="ORF">GCM10007160_29300</name>
</gene>
<dbReference type="PANTHER" id="PTHR36507">
    <property type="entry name" value="BLL1555 PROTEIN"/>
    <property type="match status" value="1"/>
</dbReference>
<reference evidence="6" key="1">
    <citation type="journal article" date="2019" name="Int. J. Syst. Evol. Microbiol.">
        <title>The Global Catalogue of Microorganisms (GCM) 10K type strain sequencing project: providing services to taxonomists for standard genome sequencing and annotation.</title>
        <authorList>
            <consortium name="The Broad Institute Genomics Platform"/>
            <consortium name="The Broad Institute Genome Sequencing Center for Infectious Disease"/>
            <person name="Wu L."/>
            <person name="Ma J."/>
        </authorList>
    </citation>
    <scope>NUCLEOTIDE SEQUENCE [LARGE SCALE GENOMIC DNA]</scope>
    <source>
        <strain evidence="6">KCTC 22228</strain>
    </source>
</reference>
<evidence type="ECO:0000256" key="3">
    <source>
        <dbReference type="SAM" id="SignalP"/>
    </source>
</evidence>
<comment type="caution">
    <text evidence="5">The sequence shown here is derived from an EMBL/GenBank/DDBJ whole genome shotgun (WGS) entry which is preliminary data.</text>
</comment>
<evidence type="ECO:0000256" key="2">
    <source>
        <dbReference type="ARBA" id="ARBA00023008"/>
    </source>
</evidence>
<accession>A0ABQ2Z1W4</accession>
<dbReference type="Proteomes" id="UP000653056">
    <property type="component" value="Unassembled WGS sequence"/>
</dbReference>
<evidence type="ECO:0000256" key="1">
    <source>
        <dbReference type="ARBA" id="ARBA00022723"/>
    </source>
</evidence>
<proteinExistence type="predicted"/>
<dbReference type="InterPro" id="IPR008972">
    <property type="entry name" value="Cupredoxin"/>
</dbReference>
<evidence type="ECO:0000313" key="5">
    <source>
        <dbReference type="EMBL" id="GGX99686.1"/>
    </source>
</evidence>
<keyword evidence="3" id="KW-0732">Signal</keyword>
<organism evidence="5 6">
    <name type="scientific">Litchfieldella qijiaojingensis</name>
    <dbReference type="NCBI Taxonomy" id="980347"/>
    <lineage>
        <taxon>Bacteria</taxon>
        <taxon>Pseudomonadati</taxon>
        <taxon>Pseudomonadota</taxon>
        <taxon>Gammaproteobacteria</taxon>
        <taxon>Oceanospirillales</taxon>
        <taxon>Halomonadaceae</taxon>
        <taxon>Litchfieldella</taxon>
    </lineage>
</organism>
<dbReference type="PANTHER" id="PTHR36507:SF1">
    <property type="entry name" value="BLL1555 PROTEIN"/>
    <property type="match status" value="1"/>
</dbReference>
<feature type="signal peptide" evidence="3">
    <location>
        <begin position="1"/>
        <end position="20"/>
    </location>
</feature>
<dbReference type="RefSeq" id="WP_189470458.1">
    <property type="nucleotide sequence ID" value="NZ_BMXS01000015.1"/>
</dbReference>
<protein>
    <recommendedName>
        <fullName evidence="4">Blue (type 1) copper domain-containing protein</fullName>
    </recommendedName>
</protein>
<keyword evidence="6" id="KW-1185">Reference proteome</keyword>
<feature type="chain" id="PRO_5046141012" description="Blue (type 1) copper domain-containing protein" evidence="3">
    <location>
        <begin position="21"/>
        <end position="144"/>
    </location>
</feature>
<name>A0ABQ2Z1W4_9GAMM</name>
<evidence type="ECO:0000313" key="6">
    <source>
        <dbReference type="Proteomes" id="UP000653056"/>
    </source>
</evidence>
<dbReference type="Pfam" id="PF00127">
    <property type="entry name" value="Copper-bind"/>
    <property type="match status" value="1"/>
</dbReference>
<keyword evidence="2" id="KW-0186">Copper</keyword>
<feature type="domain" description="Blue (type 1) copper" evidence="4">
    <location>
        <begin position="49"/>
        <end position="137"/>
    </location>
</feature>